<evidence type="ECO:0000313" key="2">
    <source>
        <dbReference type="EMBL" id="CAG8476801.1"/>
    </source>
</evidence>
<keyword evidence="3" id="KW-1185">Reference proteome</keyword>
<evidence type="ECO:0000313" key="3">
    <source>
        <dbReference type="Proteomes" id="UP000789831"/>
    </source>
</evidence>
<organism evidence="2 3">
    <name type="scientific">Ambispora gerdemannii</name>
    <dbReference type="NCBI Taxonomy" id="144530"/>
    <lineage>
        <taxon>Eukaryota</taxon>
        <taxon>Fungi</taxon>
        <taxon>Fungi incertae sedis</taxon>
        <taxon>Mucoromycota</taxon>
        <taxon>Glomeromycotina</taxon>
        <taxon>Glomeromycetes</taxon>
        <taxon>Archaeosporales</taxon>
        <taxon>Ambisporaceae</taxon>
        <taxon>Ambispora</taxon>
    </lineage>
</organism>
<reference evidence="2" key="1">
    <citation type="submission" date="2021-06" db="EMBL/GenBank/DDBJ databases">
        <authorList>
            <person name="Kallberg Y."/>
            <person name="Tangrot J."/>
            <person name="Rosling A."/>
        </authorList>
    </citation>
    <scope>NUCLEOTIDE SEQUENCE</scope>
    <source>
        <strain evidence="2">MT106</strain>
    </source>
</reference>
<accession>A0A9N8Z6I4</accession>
<dbReference type="OrthoDB" id="2403806at2759"/>
<sequence>MFLFDAIKNTKSTEPFWFKVIRFLSAAAFSLAFISYLWSVISAFGEALYIPNIDFTEKFSAINYPGMNICRRGVTETGEETNTNGFNVTCDLQSTQPNPACPNFVNQTIDGCWKFYPPTGYTNRPNMTNPISKPTEYLKFFLNEVTNSSNNNSTNNSRYYYTLVFDSFYINSQTSFEFHTQSTPFEIDKSPYDIQYNMMTLDSGQWIQIEYLVTVHHTYYSSHLQGQLGVKPDKTWLEFSTNVRFMPRLSDSSKAIFFLQPKIHYIRYEKETYTNNVLNSISRLGGFYSATAGIFVLLFGAARFAPWGITQKYIFRCWFFRRSFKEHLARRYISAAGIPFGERLAERPEGVSLEARVQILETLLKDYYVETYYLDTLKPTRERYLAQERRHANLENLTELENLVVENWTEASLPDTSNKRTIEIHVQEIGLFISECFLACYGHCRFFKFVGVLEGRLVRCEFLP</sequence>
<name>A0A9N8Z6I4_9GLOM</name>
<dbReference type="AlphaFoldDB" id="A0A9N8Z6I4"/>
<dbReference type="EMBL" id="CAJVPL010000272">
    <property type="protein sequence ID" value="CAG8476801.1"/>
    <property type="molecule type" value="Genomic_DNA"/>
</dbReference>
<comment type="caution">
    <text evidence="2">The sequence shown here is derived from an EMBL/GenBank/DDBJ whole genome shotgun (WGS) entry which is preliminary data.</text>
</comment>
<protein>
    <submittedName>
        <fullName evidence="2">12675_t:CDS:1</fullName>
    </submittedName>
</protein>
<keyword evidence="1" id="KW-0472">Membrane</keyword>
<gene>
    <name evidence="2" type="ORF">AGERDE_LOCUS3021</name>
</gene>
<keyword evidence="1" id="KW-1133">Transmembrane helix</keyword>
<proteinExistence type="predicted"/>
<dbReference type="Proteomes" id="UP000789831">
    <property type="component" value="Unassembled WGS sequence"/>
</dbReference>
<feature type="transmembrane region" description="Helical" evidence="1">
    <location>
        <begin position="20"/>
        <end position="38"/>
    </location>
</feature>
<keyword evidence="1" id="KW-0812">Transmembrane</keyword>
<feature type="transmembrane region" description="Helical" evidence="1">
    <location>
        <begin position="286"/>
        <end position="306"/>
    </location>
</feature>
<evidence type="ECO:0000256" key="1">
    <source>
        <dbReference type="SAM" id="Phobius"/>
    </source>
</evidence>